<organism evidence="1 2">
    <name type="scientific">Solobacterium moorei F0204</name>
    <dbReference type="NCBI Taxonomy" id="706433"/>
    <lineage>
        <taxon>Bacteria</taxon>
        <taxon>Bacillati</taxon>
        <taxon>Bacillota</taxon>
        <taxon>Erysipelotrichia</taxon>
        <taxon>Erysipelotrichales</taxon>
        <taxon>Erysipelotrichaceae</taxon>
        <taxon>Solobacterium</taxon>
    </lineage>
</organism>
<name>E7MKP5_9FIRM</name>
<protein>
    <submittedName>
        <fullName evidence="1">Uncharacterized protein</fullName>
    </submittedName>
</protein>
<keyword evidence="2" id="KW-1185">Reference proteome</keyword>
<evidence type="ECO:0000313" key="2">
    <source>
        <dbReference type="Proteomes" id="UP000004097"/>
    </source>
</evidence>
<dbReference type="Proteomes" id="UP000004097">
    <property type="component" value="Unassembled WGS sequence"/>
</dbReference>
<dbReference type="HOGENOM" id="CLU_3296634_0_0_9"/>
<dbReference type="EMBL" id="AECQ01000003">
    <property type="protein sequence ID" value="EFW25320.1"/>
    <property type="molecule type" value="Genomic_DNA"/>
</dbReference>
<reference evidence="1 2" key="1">
    <citation type="submission" date="2010-08" db="EMBL/GenBank/DDBJ databases">
        <authorList>
            <person name="Weinstock G."/>
            <person name="Sodergren E."/>
            <person name="Clifton S."/>
            <person name="Fulton L."/>
            <person name="Fulton B."/>
            <person name="Courtney L."/>
            <person name="Fronick C."/>
            <person name="Harrison M."/>
            <person name="Strong C."/>
            <person name="Farmer C."/>
            <person name="Delahaunty K."/>
            <person name="Markovic C."/>
            <person name="Hall O."/>
            <person name="Minx P."/>
            <person name="Tomlinson C."/>
            <person name="Mitreva M."/>
            <person name="Hou S."/>
            <person name="Chen J."/>
            <person name="Wollam A."/>
            <person name="Pepin K.H."/>
            <person name="Johnson M."/>
            <person name="Bhonagiri V."/>
            <person name="Zhang X."/>
            <person name="Suruliraj S."/>
            <person name="Warren W."/>
            <person name="Chinwalla A."/>
            <person name="Mardis E.R."/>
            <person name="Wilson R.K."/>
        </authorList>
    </citation>
    <scope>NUCLEOTIDE SEQUENCE [LARGE SCALE GENOMIC DNA]</scope>
    <source>
        <strain evidence="1 2">F0204</strain>
    </source>
</reference>
<accession>E7MKP5</accession>
<evidence type="ECO:0000313" key="1">
    <source>
        <dbReference type="EMBL" id="EFW25320.1"/>
    </source>
</evidence>
<dbReference type="AlphaFoldDB" id="E7MKP5"/>
<proteinExistence type="predicted"/>
<gene>
    <name evidence="1" type="ORF">HMPREF9430_00090</name>
</gene>
<comment type="caution">
    <text evidence="1">The sequence shown here is derived from an EMBL/GenBank/DDBJ whole genome shotgun (WGS) entry which is preliminary data.</text>
</comment>
<sequence>MHEWYIIILFNVTFQTMSLFNQALQFMQGVDVNICPLLIC</sequence>
<dbReference type="STRING" id="706433.HMPREF9430_00090"/>